<evidence type="ECO:0000313" key="1">
    <source>
        <dbReference type="Proteomes" id="UP000887576"/>
    </source>
</evidence>
<evidence type="ECO:0000313" key="2">
    <source>
        <dbReference type="WBParaSite" id="JU765_v2.g11092.t1"/>
    </source>
</evidence>
<proteinExistence type="predicted"/>
<name>A0AC34PY09_9BILA</name>
<reference evidence="2" key="1">
    <citation type="submission" date="2022-11" db="UniProtKB">
        <authorList>
            <consortium name="WormBaseParasite"/>
        </authorList>
    </citation>
    <scope>IDENTIFICATION</scope>
</reference>
<dbReference type="WBParaSite" id="JU765_v2.g11092.t1">
    <property type="protein sequence ID" value="JU765_v2.g11092.t1"/>
    <property type="gene ID" value="JU765_v2.g11092"/>
</dbReference>
<dbReference type="Proteomes" id="UP000887576">
    <property type="component" value="Unplaced"/>
</dbReference>
<accession>A0AC34PY09</accession>
<protein>
    <submittedName>
        <fullName evidence="2">Peptidase S1 domain-containing protein</fullName>
    </submittedName>
</protein>
<sequence length="304" mass="34308">MVSKSGELFGFNKLTASENEKLQKTCGISVFDDSDDQRFKIAEGNLAQPGQFPWVISMADSVDYVTCTGSIVSPRHILTAAHCVNKYTSTKLKCERNQVFVSTKQFYVSYGGVCTRPDSISCPKRDMKHIAVKKFAFLNDFHNRNCERGDDLAILELEKDLEFDELTRPICIINDDIRNFYDLTDLGFGQDEHKNKVAQLRFIKGDSRIIQNIGQFKNAEGHRTQPNICSGDSGGPLEGRSVFNHRHYLLGVHSYGLACGPHNDYGSTFIVHYTTFLCRMLGICRATQDQKDKSLIKFVPKKLV</sequence>
<organism evidence="1 2">
    <name type="scientific">Panagrolaimus sp. JU765</name>
    <dbReference type="NCBI Taxonomy" id="591449"/>
    <lineage>
        <taxon>Eukaryota</taxon>
        <taxon>Metazoa</taxon>
        <taxon>Ecdysozoa</taxon>
        <taxon>Nematoda</taxon>
        <taxon>Chromadorea</taxon>
        <taxon>Rhabditida</taxon>
        <taxon>Tylenchina</taxon>
        <taxon>Panagrolaimomorpha</taxon>
        <taxon>Panagrolaimoidea</taxon>
        <taxon>Panagrolaimidae</taxon>
        <taxon>Panagrolaimus</taxon>
    </lineage>
</organism>